<sequence>MNKQSYTALDYINDAIHAVSKRISSNSEFPLYTLAKEQLEYIKSILIGTESDKSKLHTLNLGALASKEFETTDEELAGHLSNANYIASQMAQGLKVILPHEQDAEYLKRQKRYKKFNSK</sequence>
<feature type="domain" description="Tsi6" evidence="1">
    <location>
        <begin position="7"/>
        <end position="89"/>
    </location>
</feature>
<dbReference type="RefSeq" id="WP_042393584.1">
    <property type="nucleotide sequence ID" value="NZ_BBMZ01000021.1"/>
</dbReference>
<evidence type="ECO:0000313" key="3">
    <source>
        <dbReference type="Proteomes" id="UP000029462"/>
    </source>
</evidence>
<dbReference type="InterPro" id="IPR040818">
    <property type="entry name" value="Tsi6"/>
</dbReference>
<dbReference type="AlphaFoldDB" id="A0A090VWM0"/>
<dbReference type="eggNOG" id="ENOG503324D">
    <property type="taxonomic scope" value="Bacteria"/>
</dbReference>
<gene>
    <name evidence="2" type="ORF">EV102420_21_00070</name>
</gene>
<accession>A0A090VWM0</accession>
<keyword evidence="3" id="KW-1185">Reference proteome</keyword>
<dbReference type="OrthoDB" id="6922075at2"/>
<proteinExistence type="predicted"/>
<dbReference type="STRING" id="1115515.EV102420_21_00070"/>
<dbReference type="Pfam" id="PF18660">
    <property type="entry name" value="Tsi6"/>
    <property type="match status" value="1"/>
</dbReference>
<dbReference type="Proteomes" id="UP000029462">
    <property type="component" value="Unassembled WGS sequence"/>
</dbReference>
<evidence type="ECO:0000259" key="1">
    <source>
        <dbReference type="Pfam" id="PF18660"/>
    </source>
</evidence>
<comment type="caution">
    <text evidence="2">The sequence shown here is derived from an EMBL/GenBank/DDBJ whole genome shotgun (WGS) entry which is preliminary data.</text>
</comment>
<evidence type="ECO:0000313" key="2">
    <source>
        <dbReference type="EMBL" id="GAL59572.1"/>
    </source>
</evidence>
<protein>
    <recommendedName>
        <fullName evidence="1">Tsi6 domain-containing protein</fullName>
    </recommendedName>
</protein>
<name>A0A090VWM0_PSEVU</name>
<reference evidence="2 3" key="1">
    <citation type="submission" date="2014-09" db="EMBL/GenBank/DDBJ databases">
        <title>Whole genome shotgun sequence of Escherichia vulneris NBRC 102420.</title>
        <authorList>
            <person name="Yoshida Y."/>
            <person name="Hosoyama A."/>
            <person name="Tsuchikane K."/>
            <person name="Ohji S."/>
            <person name="Ichikawa N."/>
            <person name="Kimura A."/>
            <person name="Yamazoe A."/>
            <person name="Ezaki T."/>
            <person name="Fujita N."/>
        </authorList>
    </citation>
    <scope>NUCLEOTIDE SEQUENCE [LARGE SCALE GENOMIC DNA]</scope>
    <source>
        <strain evidence="2 3">NBRC 102420</strain>
    </source>
</reference>
<organism evidence="2 3">
    <name type="scientific">Pseudescherichia vulneris NBRC 102420</name>
    <dbReference type="NCBI Taxonomy" id="1115515"/>
    <lineage>
        <taxon>Bacteria</taxon>
        <taxon>Pseudomonadati</taxon>
        <taxon>Pseudomonadota</taxon>
        <taxon>Gammaproteobacteria</taxon>
        <taxon>Enterobacterales</taxon>
        <taxon>Enterobacteriaceae</taxon>
        <taxon>Pseudescherichia</taxon>
    </lineage>
</organism>
<dbReference type="EMBL" id="BBMZ01000021">
    <property type="protein sequence ID" value="GAL59572.1"/>
    <property type="molecule type" value="Genomic_DNA"/>
</dbReference>